<dbReference type="InterPro" id="IPR002902">
    <property type="entry name" value="GNK2"/>
</dbReference>
<accession>A0A803NBS2</accession>
<dbReference type="Pfam" id="PF01657">
    <property type="entry name" value="Stress-antifung"/>
    <property type="match status" value="6"/>
</dbReference>
<keyword evidence="3" id="KW-1133">Transmembrane helix</keyword>
<evidence type="ECO:0000256" key="4">
    <source>
        <dbReference type="SAM" id="SignalP"/>
    </source>
</evidence>
<dbReference type="EnsemblPlants" id="AUR62043513-RA">
    <property type="protein sequence ID" value="AUR62043513-RA:cds"/>
    <property type="gene ID" value="AUR62043513"/>
</dbReference>
<sequence>MAKQTMFPLLFFITTLTLVTPTTSQDSPNILGWSCDYTKGNYTEISDYYSNLLNAFSKLTSLSSSKTFSTFIAGTDKDATNKVYALYDCRDDLTLQTCHECVEDATNNLLQMCSTKEAITIYACANGSQLTSLLNAPNCQMRCGIEPFYDVSSSLSVPPVAPPNLSPQIKTGSGEDATNKIYALYDCRLDLTLQTCQDCVKDAGIELLQSCPSKEAIAIYAECMLRYANRPIVAMMELTPPQIICGVGVTMADEGVLNRTIKPIFKGLIEEATSENSSRYFATGEGSYFEYQKATKEFVRNDYICDDTMGTYTSNSTFSSNLKLAFSNLTTLSSSRIFSNVTIGSDEADKVYALYDCRNDISLDKCHRCIEDAIESILDLCNAQPKEAIVMYEECMLRYANRMIFSTMELTPNYTNCDMVYYTNRNIKEAVKSTLESLVDEATKESKSSSYFASKPMIRIVDRYFYFLVQCTPDLSRVQCKECLTNALNFTVESCASDNRLGGHITAPSCEMRYEDKLFFNVSSFNHNYTPRPVKSMSTLTMILLIAIDEEFVRNDWECDDTKGTYTSNGTFSLNLKLAFSNLTALSSSHIFSNVTFGSDDDEANKVYALYDCRNDIPLDKCHRCIDDAIESILDLCNVQPKEAIVIYEECMLRYANRTIFSTKELTPNYTSCALEYYTNRMIKLPVKSNLETLINKATKESSSSSNFATKYVSDIVGDRFFYFLVQCTPDLTKVQCKECLTDALNFTVDSCASYNRLGGQIKGPSCQMRYDVKRFFNVSSSDYSSTPMSSKSKAKLSVLIIIICVVFFFALLVRIICRRRS</sequence>
<keyword evidence="1 4" id="KW-0732">Signal</keyword>
<dbReference type="CDD" id="cd23509">
    <property type="entry name" value="Gnk2-like"/>
    <property type="match status" value="6"/>
</dbReference>
<feature type="signal peptide" evidence="4">
    <location>
        <begin position="1"/>
        <end position="24"/>
    </location>
</feature>
<feature type="domain" description="Gnk2-homologous" evidence="5">
    <location>
        <begin position="300"/>
        <end position="404"/>
    </location>
</feature>
<evidence type="ECO:0000313" key="7">
    <source>
        <dbReference type="Proteomes" id="UP000596660"/>
    </source>
</evidence>
<evidence type="ECO:0000256" key="1">
    <source>
        <dbReference type="ARBA" id="ARBA00022729"/>
    </source>
</evidence>
<dbReference type="PROSITE" id="PS51473">
    <property type="entry name" value="GNK2"/>
    <property type="match status" value="5"/>
</dbReference>
<feature type="domain" description="Gnk2-homologous" evidence="5">
    <location>
        <begin position="554"/>
        <end position="660"/>
    </location>
</feature>
<dbReference type="OMA" id="LFQCQGD"/>
<feature type="domain" description="Gnk2-homologous" evidence="5">
    <location>
        <begin position="409"/>
        <end position="519"/>
    </location>
</feature>
<keyword evidence="7" id="KW-1185">Reference proteome</keyword>
<dbReference type="AlphaFoldDB" id="A0A803NBS2"/>
<keyword evidence="3" id="KW-0472">Membrane</keyword>
<reference evidence="6" key="1">
    <citation type="journal article" date="2017" name="Nature">
        <title>The genome of Chenopodium quinoa.</title>
        <authorList>
            <person name="Jarvis D.E."/>
            <person name="Ho Y.S."/>
            <person name="Lightfoot D.J."/>
            <person name="Schmoeckel S.M."/>
            <person name="Li B."/>
            <person name="Borm T.J.A."/>
            <person name="Ohyanagi H."/>
            <person name="Mineta K."/>
            <person name="Michell C.T."/>
            <person name="Saber N."/>
            <person name="Kharbatia N.M."/>
            <person name="Rupper R.R."/>
            <person name="Sharp A.R."/>
            <person name="Dally N."/>
            <person name="Boughton B.A."/>
            <person name="Woo Y.H."/>
            <person name="Gao G."/>
            <person name="Schijlen E.G.W.M."/>
            <person name="Guo X."/>
            <person name="Momin A.A."/>
            <person name="Negrao S."/>
            <person name="Al-Babili S."/>
            <person name="Gehring C."/>
            <person name="Roessner U."/>
            <person name="Jung C."/>
            <person name="Murphy K."/>
            <person name="Arold S.T."/>
            <person name="Gojobori T."/>
            <person name="van der Linden C.G."/>
            <person name="van Loo E.N."/>
            <person name="Jellen E.N."/>
            <person name="Maughan P.J."/>
            <person name="Tester M."/>
        </authorList>
    </citation>
    <scope>NUCLEOTIDE SEQUENCE [LARGE SCALE GENOMIC DNA]</scope>
    <source>
        <strain evidence="6">cv. PI 614886</strain>
    </source>
</reference>
<feature type="domain" description="Gnk2-homologous" evidence="5">
    <location>
        <begin position="666"/>
        <end position="776"/>
    </location>
</feature>
<feature type="domain" description="Gnk2-homologous" evidence="5">
    <location>
        <begin position="30"/>
        <end position="148"/>
    </location>
</feature>
<reference evidence="6" key="2">
    <citation type="submission" date="2021-03" db="UniProtKB">
        <authorList>
            <consortium name="EnsemblPlants"/>
        </authorList>
    </citation>
    <scope>IDENTIFICATION</scope>
</reference>
<dbReference type="Proteomes" id="UP000596660">
    <property type="component" value="Unplaced"/>
</dbReference>
<feature type="chain" id="PRO_5031169076" description="Gnk2-homologous domain-containing protein" evidence="4">
    <location>
        <begin position="25"/>
        <end position="822"/>
    </location>
</feature>
<organism evidence="6 7">
    <name type="scientific">Chenopodium quinoa</name>
    <name type="common">Quinoa</name>
    <dbReference type="NCBI Taxonomy" id="63459"/>
    <lineage>
        <taxon>Eukaryota</taxon>
        <taxon>Viridiplantae</taxon>
        <taxon>Streptophyta</taxon>
        <taxon>Embryophyta</taxon>
        <taxon>Tracheophyta</taxon>
        <taxon>Spermatophyta</taxon>
        <taxon>Magnoliopsida</taxon>
        <taxon>eudicotyledons</taxon>
        <taxon>Gunneridae</taxon>
        <taxon>Pentapetalae</taxon>
        <taxon>Caryophyllales</taxon>
        <taxon>Chenopodiaceae</taxon>
        <taxon>Chenopodioideae</taxon>
        <taxon>Atripliceae</taxon>
        <taxon>Chenopodium</taxon>
    </lineage>
</organism>
<dbReference type="Gramene" id="AUR62043513-RA">
    <property type="protein sequence ID" value="AUR62043513-RA:cds"/>
    <property type="gene ID" value="AUR62043513"/>
</dbReference>
<dbReference type="PANTHER" id="PTHR32099:SF51">
    <property type="entry name" value="CYSTEINE-RICH RECEPTOR-LIKE PROTEIN KINASE 25 ISOFORM X1"/>
    <property type="match status" value="1"/>
</dbReference>
<dbReference type="InterPro" id="IPR038408">
    <property type="entry name" value="GNK2_sf"/>
</dbReference>
<dbReference type="Gene3D" id="3.30.430.20">
    <property type="entry name" value="Gnk2 domain, C-X8-C-X2-C motif"/>
    <property type="match status" value="6"/>
</dbReference>
<evidence type="ECO:0000313" key="6">
    <source>
        <dbReference type="EnsemblPlants" id="AUR62043513-RA:cds"/>
    </source>
</evidence>
<evidence type="ECO:0000256" key="3">
    <source>
        <dbReference type="SAM" id="Phobius"/>
    </source>
</evidence>
<keyword evidence="3" id="KW-0812">Transmembrane</keyword>
<keyword evidence="2" id="KW-0677">Repeat</keyword>
<feature type="transmembrane region" description="Helical" evidence="3">
    <location>
        <begin position="797"/>
        <end position="818"/>
    </location>
</feature>
<name>A0A803NBS2_CHEQI</name>
<evidence type="ECO:0000259" key="5">
    <source>
        <dbReference type="PROSITE" id="PS51473"/>
    </source>
</evidence>
<proteinExistence type="predicted"/>
<protein>
    <recommendedName>
        <fullName evidence="5">Gnk2-homologous domain-containing protein</fullName>
    </recommendedName>
</protein>
<evidence type="ECO:0000256" key="2">
    <source>
        <dbReference type="ARBA" id="ARBA00022737"/>
    </source>
</evidence>
<dbReference type="PANTHER" id="PTHR32099">
    <property type="entry name" value="CYSTEINE-RICH REPEAT SECRETORY PROTEIN"/>
    <property type="match status" value="1"/>
</dbReference>